<keyword evidence="3" id="KW-0804">Transcription</keyword>
<dbReference type="PANTHER" id="PTHR30204">
    <property type="entry name" value="REDOX-CYCLING DRUG-SENSING TRANSCRIPTIONAL ACTIVATOR SOXR"/>
    <property type="match status" value="1"/>
</dbReference>
<dbReference type="InterPro" id="IPR009061">
    <property type="entry name" value="DNA-bd_dom_put_sf"/>
</dbReference>
<evidence type="ECO:0000256" key="4">
    <source>
        <dbReference type="SAM" id="Coils"/>
    </source>
</evidence>
<accession>A0ABT5KDJ2</accession>
<feature type="domain" description="HTH merR-type" evidence="5">
    <location>
        <begin position="1"/>
        <end position="69"/>
    </location>
</feature>
<proteinExistence type="predicted"/>
<dbReference type="PROSITE" id="PS50937">
    <property type="entry name" value="HTH_MERR_2"/>
    <property type="match status" value="1"/>
</dbReference>
<evidence type="ECO:0000313" key="7">
    <source>
        <dbReference type="Proteomes" id="UP001221189"/>
    </source>
</evidence>
<dbReference type="Proteomes" id="UP001221189">
    <property type="component" value="Unassembled WGS sequence"/>
</dbReference>
<dbReference type="InterPro" id="IPR047057">
    <property type="entry name" value="MerR_fam"/>
</dbReference>
<evidence type="ECO:0000256" key="2">
    <source>
        <dbReference type="ARBA" id="ARBA00023125"/>
    </source>
</evidence>
<comment type="caution">
    <text evidence="6">The sequence shown here is derived from an EMBL/GenBank/DDBJ whole genome shotgun (WGS) entry which is preliminary data.</text>
</comment>
<evidence type="ECO:0000256" key="1">
    <source>
        <dbReference type="ARBA" id="ARBA00023015"/>
    </source>
</evidence>
<dbReference type="SUPFAM" id="SSF46955">
    <property type="entry name" value="Putative DNA-binding domain"/>
    <property type="match status" value="1"/>
</dbReference>
<dbReference type="PRINTS" id="PR00040">
    <property type="entry name" value="HTHMERR"/>
</dbReference>
<feature type="coiled-coil region" evidence="4">
    <location>
        <begin position="83"/>
        <end position="110"/>
    </location>
</feature>
<keyword evidence="2" id="KW-0238">DNA-binding</keyword>
<gene>
    <name evidence="6" type="ORF">PRZ03_10485</name>
</gene>
<dbReference type="PANTHER" id="PTHR30204:SF94">
    <property type="entry name" value="HEAVY METAL-DEPENDENT TRANSCRIPTIONAL REGULATOR HI_0293-RELATED"/>
    <property type="match status" value="1"/>
</dbReference>
<dbReference type="Pfam" id="PF13411">
    <property type="entry name" value="MerR_1"/>
    <property type="match status" value="1"/>
</dbReference>
<evidence type="ECO:0000259" key="5">
    <source>
        <dbReference type="PROSITE" id="PS50937"/>
    </source>
</evidence>
<name>A0ABT5KDJ2_9BURK</name>
<dbReference type="InterPro" id="IPR000551">
    <property type="entry name" value="MerR-type_HTH_dom"/>
</dbReference>
<dbReference type="Gene3D" id="1.10.1660.10">
    <property type="match status" value="1"/>
</dbReference>
<dbReference type="SMART" id="SM00422">
    <property type="entry name" value="HTH_MERR"/>
    <property type="match status" value="1"/>
</dbReference>
<dbReference type="RefSeq" id="WP_263534543.1">
    <property type="nucleotide sequence ID" value="NZ_JAQQXT010000005.1"/>
</dbReference>
<keyword evidence="7" id="KW-1185">Reference proteome</keyword>
<evidence type="ECO:0000256" key="3">
    <source>
        <dbReference type="ARBA" id="ARBA00023163"/>
    </source>
</evidence>
<dbReference type="EMBL" id="JAQQXT010000005">
    <property type="protein sequence ID" value="MDC8771997.1"/>
    <property type="molecule type" value="Genomic_DNA"/>
</dbReference>
<organism evidence="6 7">
    <name type="scientific">Roseateles albus</name>
    <dbReference type="NCBI Taxonomy" id="2987525"/>
    <lineage>
        <taxon>Bacteria</taxon>
        <taxon>Pseudomonadati</taxon>
        <taxon>Pseudomonadota</taxon>
        <taxon>Betaproteobacteria</taxon>
        <taxon>Burkholderiales</taxon>
        <taxon>Sphaerotilaceae</taxon>
        <taxon>Roseateles</taxon>
    </lineage>
</organism>
<reference evidence="6 7" key="1">
    <citation type="submission" date="2022-10" db="EMBL/GenBank/DDBJ databases">
        <title>Paucibacter sp. hw1 Genome sequencing.</title>
        <authorList>
            <person name="Park S."/>
        </authorList>
    </citation>
    <scope>NUCLEOTIDE SEQUENCE [LARGE SCALE GENOMIC DNA]</scope>
    <source>
        <strain evidence="7">hw1</strain>
    </source>
</reference>
<keyword evidence="1" id="KW-0805">Transcription regulation</keyword>
<protein>
    <submittedName>
        <fullName evidence="6">MerR family transcriptional regulator</fullName>
    </submittedName>
</protein>
<evidence type="ECO:0000313" key="6">
    <source>
        <dbReference type="EMBL" id="MDC8771997.1"/>
    </source>
</evidence>
<keyword evidence="4" id="KW-0175">Coiled coil</keyword>
<sequence length="134" mass="15015">MKIGDLAQRTGMATSAIRFYESSGLLPPAKRGANGYRSYDEETLQRLLVIQTAQRLGFSLDTLRRLAGHQGREMPHDLVMQSLQERLSEIDAMQNTLATQRQETEVLMQQLQAQWQQGRCLELGAGTPLVAQTV</sequence>